<protein>
    <recommendedName>
        <fullName evidence="15">ATP synthase subunit b</fullName>
    </recommendedName>
    <alternativeName>
        <fullName evidence="15">ATP synthase F(0) sector subunit b</fullName>
    </alternativeName>
    <alternativeName>
        <fullName evidence="15">ATPase subunit I</fullName>
    </alternativeName>
    <alternativeName>
        <fullName evidence="15">F-type ATPase subunit b</fullName>
        <shortName evidence="15">F-ATPase subunit b</shortName>
    </alternativeName>
</protein>
<dbReference type="Pfam" id="PF00430">
    <property type="entry name" value="ATP-synt_B"/>
    <property type="match status" value="1"/>
</dbReference>
<evidence type="ECO:0000313" key="18">
    <source>
        <dbReference type="EMBL" id="SEP67247.1"/>
    </source>
</evidence>
<comment type="function">
    <text evidence="12 15">F(1)F(0) ATP synthase produces ATP from ADP in the presence of a proton or sodium gradient. F-type ATPases consist of two structural domains, F(1) containing the extramembraneous catalytic core and F(0) containing the membrane proton channel, linked together by a central stalk and a peripheral stalk. During catalysis, ATP synthesis in the catalytic domain of F(1) is coupled via a rotary mechanism of the central stalk subunits to proton translocation.</text>
</comment>
<name>A0A1H8ZSI5_9HYPH</name>
<dbReference type="AlphaFoldDB" id="A0A1H8ZSI5"/>
<evidence type="ECO:0000256" key="5">
    <source>
        <dbReference type="ARBA" id="ARBA00022547"/>
    </source>
</evidence>
<evidence type="ECO:0000256" key="14">
    <source>
        <dbReference type="ARBA" id="ARBA00025830"/>
    </source>
</evidence>
<evidence type="ECO:0000256" key="4">
    <source>
        <dbReference type="ARBA" id="ARBA00022475"/>
    </source>
</evidence>
<dbReference type="RefSeq" id="WP_092494748.1">
    <property type="nucleotide sequence ID" value="NZ_FOFG01000001.1"/>
</dbReference>
<keyword evidence="17" id="KW-0175">Coiled coil</keyword>
<dbReference type="PANTHER" id="PTHR33445">
    <property type="entry name" value="ATP SYNTHASE SUBUNIT B', CHLOROPLASTIC"/>
    <property type="match status" value="1"/>
</dbReference>
<feature type="transmembrane region" description="Helical" evidence="15">
    <location>
        <begin position="6"/>
        <end position="26"/>
    </location>
</feature>
<dbReference type="STRING" id="1855383.SAMN05216548_101227"/>
<dbReference type="GO" id="GO:0045259">
    <property type="term" value="C:proton-transporting ATP synthase complex"/>
    <property type="evidence" value="ECO:0007669"/>
    <property type="project" value="UniProtKB-KW"/>
</dbReference>
<keyword evidence="11 15" id="KW-0066">ATP synthesis</keyword>
<dbReference type="InterPro" id="IPR002146">
    <property type="entry name" value="ATP_synth_b/b'su_bac/chlpt"/>
</dbReference>
<dbReference type="InterPro" id="IPR050059">
    <property type="entry name" value="ATP_synthase_B_chain"/>
</dbReference>
<comment type="similarity">
    <text evidence="2 15 16">Belongs to the ATPase B chain family.</text>
</comment>
<evidence type="ECO:0000256" key="15">
    <source>
        <dbReference type="HAMAP-Rule" id="MF_01398"/>
    </source>
</evidence>
<comment type="subcellular location">
    <subcellularLocation>
        <location evidence="1">Cell inner membrane</location>
        <topology evidence="1">Single-pass membrane protein</topology>
    </subcellularLocation>
    <subcellularLocation>
        <location evidence="15">Cell membrane</location>
        <topology evidence="15">Single-pass membrane protein</topology>
    </subcellularLocation>
</comment>
<feature type="coiled-coil region" evidence="17">
    <location>
        <begin position="33"/>
        <end position="118"/>
    </location>
</feature>
<evidence type="ECO:0000256" key="12">
    <source>
        <dbReference type="ARBA" id="ARBA00025198"/>
    </source>
</evidence>
<keyword evidence="19" id="KW-1185">Reference proteome</keyword>
<dbReference type="HAMAP" id="MF_01398">
    <property type="entry name" value="ATP_synth_b_bprime"/>
    <property type="match status" value="1"/>
</dbReference>
<dbReference type="PANTHER" id="PTHR33445:SF1">
    <property type="entry name" value="ATP SYNTHASE SUBUNIT B"/>
    <property type="match status" value="1"/>
</dbReference>
<dbReference type="CDD" id="cd06503">
    <property type="entry name" value="ATP-synt_Fo_b"/>
    <property type="match status" value="1"/>
</dbReference>
<dbReference type="Proteomes" id="UP000199647">
    <property type="component" value="Unassembled WGS sequence"/>
</dbReference>
<dbReference type="GO" id="GO:0046961">
    <property type="term" value="F:proton-transporting ATPase activity, rotational mechanism"/>
    <property type="evidence" value="ECO:0007669"/>
    <property type="project" value="TreeGrafter"/>
</dbReference>
<evidence type="ECO:0000256" key="1">
    <source>
        <dbReference type="ARBA" id="ARBA00004377"/>
    </source>
</evidence>
<evidence type="ECO:0000313" key="19">
    <source>
        <dbReference type="Proteomes" id="UP000199647"/>
    </source>
</evidence>
<evidence type="ECO:0000256" key="13">
    <source>
        <dbReference type="ARBA" id="ARBA00025614"/>
    </source>
</evidence>
<accession>A0A1H8ZSI5</accession>
<keyword evidence="3 15" id="KW-0813">Transport</keyword>
<evidence type="ECO:0000256" key="17">
    <source>
        <dbReference type="SAM" id="Coils"/>
    </source>
</evidence>
<keyword evidence="7 15" id="KW-0375">Hydrogen ion transport</keyword>
<keyword evidence="10 15" id="KW-0472">Membrane</keyword>
<keyword evidence="4 15" id="KW-1003">Cell membrane</keyword>
<evidence type="ECO:0000256" key="3">
    <source>
        <dbReference type="ARBA" id="ARBA00022448"/>
    </source>
</evidence>
<gene>
    <name evidence="15" type="primary">atpF</name>
    <name evidence="18" type="ORF">SAMN05216548_101227</name>
</gene>
<evidence type="ECO:0000256" key="10">
    <source>
        <dbReference type="ARBA" id="ARBA00023136"/>
    </source>
</evidence>
<dbReference type="EMBL" id="FOFG01000001">
    <property type="protein sequence ID" value="SEP67247.1"/>
    <property type="molecule type" value="Genomic_DNA"/>
</dbReference>
<reference evidence="18 19" key="1">
    <citation type="submission" date="2016-10" db="EMBL/GenBank/DDBJ databases">
        <authorList>
            <person name="de Groot N.N."/>
        </authorList>
    </citation>
    <scope>NUCLEOTIDE SEQUENCE [LARGE SCALE GENOMIC DNA]</scope>
    <source>
        <strain evidence="18 19">A52C2</strain>
    </source>
</reference>
<evidence type="ECO:0000256" key="6">
    <source>
        <dbReference type="ARBA" id="ARBA00022692"/>
    </source>
</evidence>
<dbReference type="OrthoDB" id="8479836at2"/>
<keyword evidence="5 15" id="KW-0138">CF(0)</keyword>
<evidence type="ECO:0000256" key="9">
    <source>
        <dbReference type="ARBA" id="ARBA00023065"/>
    </source>
</evidence>
<comment type="subunit">
    <text evidence="14 15">F-type ATPases have 2 components, F(1) - the catalytic core - and F(0) - the membrane proton channel. F(1) has five subunits: alpha(3), beta(3), gamma(1), delta(1), epsilon(1). F(0) has three main subunits: a(1), b(2) and c(10-14). The alpha and beta chains form an alternating ring which encloses part of the gamma chain. F(1) is attached to F(0) by a central stalk formed by the gamma and epsilon chains, while a peripheral stalk is formed by the delta and b chains.</text>
</comment>
<keyword evidence="6 15" id="KW-0812">Transmembrane</keyword>
<keyword evidence="9 15" id="KW-0406">Ion transport</keyword>
<evidence type="ECO:0000256" key="2">
    <source>
        <dbReference type="ARBA" id="ARBA00005513"/>
    </source>
</evidence>
<keyword evidence="8 15" id="KW-1133">Transmembrane helix</keyword>
<organism evidence="18 19">
    <name type="scientific">Faunimonas pinastri</name>
    <dbReference type="NCBI Taxonomy" id="1855383"/>
    <lineage>
        <taxon>Bacteria</taxon>
        <taxon>Pseudomonadati</taxon>
        <taxon>Pseudomonadota</taxon>
        <taxon>Alphaproteobacteria</taxon>
        <taxon>Hyphomicrobiales</taxon>
        <taxon>Afifellaceae</taxon>
        <taxon>Faunimonas</taxon>
    </lineage>
</organism>
<evidence type="ECO:0000256" key="7">
    <source>
        <dbReference type="ARBA" id="ARBA00022781"/>
    </source>
</evidence>
<proteinExistence type="inferred from homology"/>
<comment type="function">
    <text evidence="13">Component of the F(0) channel, it forms part of the peripheral stalk, linking F(1) to F(0). The b'-subunit is a diverged and duplicated form of b found in plants and photosynthetic bacteria.</text>
</comment>
<evidence type="ECO:0000256" key="8">
    <source>
        <dbReference type="ARBA" id="ARBA00022989"/>
    </source>
</evidence>
<dbReference type="GO" id="GO:0005886">
    <property type="term" value="C:plasma membrane"/>
    <property type="evidence" value="ECO:0007669"/>
    <property type="project" value="UniProtKB-SubCell"/>
</dbReference>
<sequence>MNSATAWATFWALMGLVVFIGILVFMKIPGKMNKALDDRSAKIRDQLNEAQRLREEAQQLLAEYQRRREQAEIEARNLVEQAQREAAALAAEAQTKMAEYVERRTRAVEQRIAQAESQAIAEVRSRAVDLAAQAAASIVAEKAQGPVGTQLIDNSIAAVGTNLN</sequence>
<evidence type="ECO:0000256" key="11">
    <source>
        <dbReference type="ARBA" id="ARBA00023310"/>
    </source>
</evidence>
<evidence type="ECO:0000256" key="16">
    <source>
        <dbReference type="RuleBase" id="RU003848"/>
    </source>
</evidence>
<dbReference type="GO" id="GO:0046933">
    <property type="term" value="F:proton-transporting ATP synthase activity, rotational mechanism"/>
    <property type="evidence" value="ECO:0007669"/>
    <property type="project" value="UniProtKB-UniRule"/>
</dbReference>